<organism evidence="2 3">
    <name type="scientific">Candidatus Scatomorpha pullistercoris</name>
    <dbReference type="NCBI Taxonomy" id="2840929"/>
    <lineage>
        <taxon>Bacteria</taxon>
        <taxon>Bacillati</taxon>
        <taxon>Bacillota</taxon>
        <taxon>Clostridia</taxon>
        <taxon>Eubacteriales</taxon>
        <taxon>Candidatus Scatomorpha</taxon>
    </lineage>
</organism>
<dbReference type="Pfam" id="PF07862">
    <property type="entry name" value="Nif11"/>
    <property type="match status" value="1"/>
</dbReference>
<evidence type="ECO:0000313" key="2">
    <source>
        <dbReference type="EMBL" id="HIS98591.1"/>
    </source>
</evidence>
<proteinExistence type="predicted"/>
<reference evidence="2" key="2">
    <citation type="journal article" date="2021" name="PeerJ">
        <title>Extensive microbial diversity within the chicken gut microbiome revealed by metagenomics and culture.</title>
        <authorList>
            <person name="Gilroy R."/>
            <person name="Ravi A."/>
            <person name="Getino M."/>
            <person name="Pursley I."/>
            <person name="Horton D.L."/>
            <person name="Alikhan N.F."/>
            <person name="Baker D."/>
            <person name="Gharbi K."/>
            <person name="Hall N."/>
            <person name="Watson M."/>
            <person name="Adriaenssens E.M."/>
            <person name="Foster-Nyarko E."/>
            <person name="Jarju S."/>
            <person name="Secka A."/>
            <person name="Antonio M."/>
            <person name="Oren A."/>
            <person name="Chaudhuri R.R."/>
            <person name="La Ragione R."/>
            <person name="Hildebrand F."/>
            <person name="Pallen M.J."/>
        </authorList>
    </citation>
    <scope>NUCLEOTIDE SEQUENCE</scope>
    <source>
        <strain evidence="2">ChiHecec3B27-6122</strain>
    </source>
</reference>
<name>A0A9D1KA19_9FIRM</name>
<dbReference type="NCBIfam" id="TIGR03798">
    <property type="entry name" value="leader_Nif11"/>
    <property type="match status" value="1"/>
</dbReference>
<dbReference type="EMBL" id="DVJS01000281">
    <property type="protein sequence ID" value="HIS98591.1"/>
    <property type="molecule type" value="Genomic_DNA"/>
</dbReference>
<feature type="domain" description="Nif11" evidence="1">
    <location>
        <begin position="13"/>
        <end position="56"/>
    </location>
</feature>
<evidence type="ECO:0000313" key="3">
    <source>
        <dbReference type="Proteomes" id="UP000886876"/>
    </source>
</evidence>
<comment type="caution">
    <text evidence="2">The sequence shown here is derived from an EMBL/GenBank/DDBJ whole genome shotgun (WGS) entry which is preliminary data.</text>
</comment>
<accession>A0A9D1KA19</accession>
<evidence type="ECO:0000259" key="1">
    <source>
        <dbReference type="Pfam" id="PF07862"/>
    </source>
</evidence>
<dbReference type="InterPro" id="IPR012903">
    <property type="entry name" value="Nif11"/>
</dbReference>
<protein>
    <submittedName>
        <fullName evidence="2">Nif11-like leader peptide family RiPP</fullName>
    </submittedName>
</protein>
<reference evidence="2" key="1">
    <citation type="submission" date="2020-10" db="EMBL/GenBank/DDBJ databases">
        <authorList>
            <person name="Gilroy R."/>
        </authorList>
    </citation>
    <scope>NUCLEOTIDE SEQUENCE</scope>
    <source>
        <strain evidence="2">ChiHecec3B27-6122</strain>
    </source>
</reference>
<dbReference type="InterPro" id="IPR022516">
    <property type="entry name" value="CHP03798_Ocin"/>
</dbReference>
<gene>
    <name evidence="2" type="ORF">IAD42_11510</name>
</gene>
<sequence>MTDFEKAGTFYADVKEFAKKIAEDQALADALAEAASTEEFLAKAKEAGFELTEEDLAKFAVVSEGELSDDDLEGAAGGINLNTRFNTCPTCGKRVHLAFGCSTCKTGLYGTISMIDELF</sequence>
<dbReference type="AlphaFoldDB" id="A0A9D1KA19"/>
<dbReference type="Proteomes" id="UP000886876">
    <property type="component" value="Unassembled WGS sequence"/>
</dbReference>